<feature type="transmembrane region" description="Helical" evidence="1">
    <location>
        <begin position="37"/>
        <end position="57"/>
    </location>
</feature>
<evidence type="ECO:0000256" key="1">
    <source>
        <dbReference type="SAM" id="Phobius"/>
    </source>
</evidence>
<dbReference type="InterPro" id="IPR025917">
    <property type="entry name" value="YuiB"/>
</dbReference>
<protein>
    <submittedName>
        <fullName evidence="2">Uncharacterized protein</fullName>
    </submittedName>
</protein>
<reference evidence="2 3" key="1">
    <citation type="submission" date="2019-07" db="EMBL/GenBank/DDBJ databases">
        <authorList>
            <person name="Kim J."/>
        </authorList>
    </citation>
    <scope>NUCLEOTIDE SEQUENCE [LARGE SCALE GENOMIC DNA]</scope>
    <source>
        <strain evidence="2 3">G13</strain>
    </source>
</reference>
<feature type="transmembrane region" description="Helical" evidence="1">
    <location>
        <begin position="6"/>
        <end position="30"/>
    </location>
</feature>
<keyword evidence="3" id="KW-1185">Reference proteome</keyword>
<evidence type="ECO:0000313" key="2">
    <source>
        <dbReference type="EMBL" id="TVX98755.1"/>
    </source>
</evidence>
<organism evidence="2 3">
    <name type="scientific">Cohnella terricola</name>
    <dbReference type="NCBI Taxonomy" id="1289167"/>
    <lineage>
        <taxon>Bacteria</taxon>
        <taxon>Bacillati</taxon>
        <taxon>Bacillota</taxon>
        <taxon>Bacilli</taxon>
        <taxon>Bacillales</taxon>
        <taxon>Paenibacillaceae</taxon>
        <taxon>Cohnella</taxon>
    </lineage>
</organism>
<name>A0A559JFW0_9BACL</name>
<dbReference type="Pfam" id="PF14068">
    <property type="entry name" value="YuiB"/>
    <property type="match status" value="1"/>
</dbReference>
<dbReference type="RefSeq" id="WP_144703715.1">
    <property type="nucleotide sequence ID" value="NZ_VNJJ01000008.1"/>
</dbReference>
<keyword evidence="1" id="KW-0812">Transmembrane</keyword>
<dbReference type="EMBL" id="VNJJ01000008">
    <property type="protein sequence ID" value="TVX98755.1"/>
    <property type="molecule type" value="Genomic_DNA"/>
</dbReference>
<gene>
    <name evidence="2" type="ORF">FPZ45_15790</name>
</gene>
<dbReference type="Proteomes" id="UP000316330">
    <property type="component" value="Unassembled WGS sequence"/>
</dbReference>
<feature type="transmembrane region" description="Helical" evidence="1">
    <location>
        <begin position="69"/>
        <end position="92"/>
    </location>
</feature>
<accession>A0A559JFW0</accession>
<dbReference type="AlphaFoldDB" id="A0A559JFW0"/>
<dbReference type="OrthoDB" id="2382309at2"/>
<sequence>MIGGVVGGVLFGIIGSLLCLVLFFGIGFILNMLIKTTWFPLWLFVIVVIPLGIWQLWQDDLSVTENIQSLLVSDTILIVAGAVGAYLSGWSIRALRRGGYKMF</sequence>
<proteinExistence type="predicted"/>
<evidence type="ECO:0000313" key="3">
    <source>
        <dbReference type="Proteomes" id="UP000316330"/>
    </source>
</evidence>
<comment type="caution">
    <text evidence="2">The sequence shown here is derived from an EMBL/GenBank/DDBJ whole genome shotgun (WGS) entry which is preliminary data.</text>
</comment>
<keyword evidence="1" id="KW-0472">Membrane</keyword>
<keyword evidence="1" id="KW-1133">Transmembrane helix</keyword>